<gene>
    <name evidence="1" type="ORF">RCL2_000390100</name>
</gene>
<proteinExistence type="predicted"/>
<protein>
    <submittedName>
        <fullName evidence="1">Uncharacterized protein</fullName>
    </submittedName>
</protein>
<dbReference type="EMBL" id="BLAL01000020">
    <property type="protein sequence ID" value="GES76498.1"/>
    <property type="molecule type" value="Genomic_DNA"/>
</dbReference>
<comment type="caution">
    <text evidence="1">The sequence shown here is derived from an EMBL/GenBank/DDBJ whole genome shotgun (WGS) entry which is preliminary data.</text>
</comment>
<accession>A0A8H3KYZ2</accession>
<sequence>MLKIFIIFIHKSTIYYLVWEVNNECLKVKRLRRYFYNYNSDRIDFFGYEFQCSKVLEILINGVKRLISRGPRLNSRITKRLHIDCDQSYSCDEILIPGNNNNNIPLINNLIPDDND</sequence>
<dbReference type="Proteomes" id="UP000615446">
    <property type="component" value="Unassembled WGS sequence"/>
</dbReference>
<evidence type="ECO:0000313" key="1">
    <source>
        <dbReference type="EMBL" id="GES76498.1"/>
    </source>
</evidence>
<dbReference type="AlphaFoldDB" id="A0A8H3KYZ2"/>
<organism evidence="1 2">
    <name type="scientific">Rhizophagus clarus</name>
    <dbReference type="NCBI Taxonomy" id="94130"/>
    <lineage>
        <taxon>Eukaryota</taxon>
        <taxon>Fungi</taxon>
        <taxon>Fungi incertae sedis</taxon>
        <taxon>Mucoromycota</taxon>
        <taxon>Glomeromycotina</taxon>
        <taxon>Glomeromycetes</taxon>
        <taxon>Glomerales</taxon>
        <taxon>Glomeraceae</taxon>
        <taxon>Rhizophagus</taxon>
    </lineage>
</organism>
<evidence type="ECO:0000313" key="2">
    <source>
        <dbReference type="Proteomes" id="UP000615446"/>
    </source>
</evidence>
<reference evidence="1" key="1">
    <citation type="submission" date="2019-10" db="EMBL/GenBank/DDBJ databases">
        <title>Conservation and host-specific expression of non-tandemly repeated heterogenous ribosome RNA gene in arbuscular mycorrhizal fungi.</title>
        <authorList>
            <person name="Maeda T."/>
            <person name="Kobayashi Y."/>
            <person name="Nakagawa T."/>
            <person name="Ezawa T."/>
            <person name="Yamaguchi K."/>
            <person name="Bino T."/>
            <person name="Nishimoto Y."/>
            <person name="Shigenobu S."/>
            <person name="Kawaguchi M."/>
        </authorList>
    </citation>
    <scope>NUCLEOTIDE SEQUENCE</scope>
    <source>
        <strain evidence="1">HR1</strain>
    </source>
</reference>
<name>A0A8H3KYZ2_9GLOM</name>